<dbReference type="InterPro" id="IPR017871">
    <property type="entry name" value="ABC_transporter-like_CS"/>
</dbReference>
<dbReference type="PANTHER" id="PTHR42711:SF5">
    <property type="entry name" value="ABC TRANSPORTER ATP-BINDING PROTEIN NATA"/>
    <property type="match status" value="1"/>
</dbReference>
<evidence type="ECO:0000256" key="3">
    <source>
        <dbReference type="ARBA" id="ARBA00022741"/>
    </source>
</evidence>
<dbReference type="PROSITE" id="PS00211">
    <property type="entry name" value="ABC_TRANSPORTER_1"/>
    <property type="match status" value="1"/>
</dbReference>
<dbReference type="InterPro" id="IPR003593">
    <property type="entry name" value="AAA+_ATPase"/>
</dbReference>
<keyword evidence="2" id="KW-0813">Transport</keyword>
<dbReference type="Proteomes" id="UP000051249">
    <property type="component" value="Unassembled WGS sequence"/>
</dbReference>
<dbReference type="OrthoDB" id="9804819at2"/>
<dbReference type="PATRIC" id="fig|480391.4.peg.642"/>
<evidence type="ECO:0000256" key="2">
    <source>
        <dbReference type="ARBA" id="ARBA00022448"/>
    </source>
</evidence>
<organism evidence="6 7">
    <name type="scientific">Pediococcus argentinicus</name>
    <dbReference type="NCBI Taxonomy" id="480391"/>
    <lineage>
        <taxon>Bacteria</taxon>
        <taxon>Bacillati</taxon>
        <taxon>Bacillota</taxon>
        <taxon>Bacilli</taxon>
        <taxon>Lactobacillales</taxon>
        <taxon>Lactobacillaceae</taxon>
        <taxon>Pediococcus</taxon>
    </lineage>
</organism>
<keyword evidence="7" id="KW-1185">Reference proteome</keyword>
<keyword evidence="4" id="KW-0067">ATP-binding</keyword>
<dbReference type="EMBL" id="JQCQ01000002">
    <property type="protein sequence ID" value="KRO26173.1"/>
    <property type="molecule type" value="Genomic_DNA"/>
</dbReference>
<dbReference type="RefSeq" id="WP_057797786.1">
    <property type="nucleotide sequence ID" value="NZ_BJZZ01000002.1"/>
</dbReference>
<feature type="domain" description="ABC transporter" evidence="5">
    <location>
        <begin position="8"/>
        <end position="233"/>
    </location>
</feature>
<dbReference type="CDD" id="cd03230">
    <property type="entry name" value="ABC_DR_subfamily_A"/>
    <property type="match status" value="1"/>
</dbReference>
<sequence length="313" mass="35173">MKTNNVVLHLDHLQKSFGKFKALKNITFDVNKGEVFGFIGPNGAGKSTTIRTLLGILKRTAGKATIFGEDVWTHRVLIHKRIAYVPGDVYLWPNLTGGEIIDLFLKMNDNKHTQRTDDLIAKFDLDVTKKARTYSKGNRQKVALVAAFSTNADLYIFDEPTSGLDPLMEEIFQQEVLQLKKSGKSILLSSHILSEVERMCDRIGIIRDGEIIETGTLDDMRHLTRTQITVTTKESIDDLDQNPAVHNVSRSKQVSNKATFAVDSENIENIMQYLTTKGIVALQSTPPTLEDLFLRYYKQSSDQSGSEVSDHEK</sequence>
<accession>A0A0R2NQ65</accession>
<protein>
    <recommendedName>
        <fullName evidence="5">ABC transporter domain-containing protein</fullName>
    </recommendedName>
</protein>
<gene>
    <name evidence="6" type="ORF">IV88_GL000633</name>
</gene>
<name>A0A0R2NQ65_9LACO</name>
<dbReference type="InterPro" id="IPR025302">
    <property type="entry name" value="DrrA1/2-like_C"/>
</dbReference>
<dbReference type="GO" id="GO:0005524">
    <property type="term" value="F:ATP binding"/>
    <property type="evidence" value="ECO:0007669"/>
    <property type="project" value="UniProtKB-KW"/>
</dbReference>
<reference evidence="6 7" key="1">
    <citation type="journal article" date="2015" name="Genome Announc.">
        <title>Expanding the biotechnology potential of lactobacilli through comparative genomics of 213 strains and associated genera.</title>
        <authorList>
            <person name="Sun Z."/>
            <person name="Harris H.M."/>
            <person name="McCann A."/>
            <person name="Guo C."/>
            <person name="Argimon S."/>
            <person name="Zhang W."/>
            <person name="Yang X."/>
            <person name="Jeffery I.B."/>
            <person name="Cooney J.C."/>
            <person name="Kagawa T.F."/>
            <person name="Liu W."/>
            <person name="Song Y."/>
            <person name="Salvetti E."/>
            <person name="Wrobel A."/>
            <person name="Rasinkangas P."/>
            <person name="Parkhill J."/>
            <person name="Rea M.C."/>
            <person name="O'Sullivan O."/>
            <person name="Ritari J."/>
            <person name="Douillard F.P."/>
            <person name="Paul Ross R."/>
            <person name="Yang R."/>
            <person name="Briner A.E."/>
            <person name="Felis G.E."/>
            <person name="de Vos W.M."/>
            <person name="Barrangou R."/>
            <person name="Klaenhammer T.R."/>
            <person name="Caufield P.W."/>
            <person name="Cui Y."/>
            <person name="Zhang H."/>
            <person name="O'Toole P.W."/>
        </authorList>
    </citation>
    <scope>NUCLEOTIDE SEQUENCE [LARGE SCALE GENOMIC DNA]</scope>
    <source>
        <strain evidence="6 7">DSM 23026</strain>
    </source>
</reference>
<dbReference type="PANTHER" id="PTHR42711">
    <property type="entry name" value="ABC TRANSPORTER ATP-BINDING PROTEIN"/>
    <property type="match status" value="1"/>
</dbReference>
<evidence type="ECO:0000259" key="5">
    <source>
        <dbReference type="PROSITE" id="PS50893"/>
    </source>
</evidence>
<evidence type="ECO:0000256" key="1">
    <source>
        <dbReference type="ARBA" id="ARBA00005417"/>
    </source>
</evidence>
<dbReference type="SMART" id="SM00382">
    <property type="entry name" value="AAA"/>
    <property type="match status" value="1"/>
</dbReference>
<dbReference type="PROSITE" id="PS50893">
    <property type="entry name" value="ABC_TRANSPORTER_2"/>
    <property type="match status" value="1"/>
</dbReference>
<evidence type="ECO:0000256" key="4">
    <source>
        <dbReference type="ARBA" id="ARBA00022840"/>
    </source>
</evidence>
<keyword evidence="3" id="KW-0547">Nucleotide-binding</keyword>
<dbReference type="Gene3D" id="3.40.50.300">
    <property type="entry name" value="P-loop containing nucleotide triphosphate hydrolases"/>
    <property type="match status" value="1"/>
</dbReference>
<proteinExistence type="inferred from homology"/>
<dbReference type="SUPFAM" id="SSF52540">
    <property type="entry name" value="P-loop containing nucleoside triphosphate hydrolases"/>
    <property type="match status" value="1"/>
</dbReference>
<comment type="similarity">
    <text evidence="1">Belongs to the ABC transporter superfamily.</text>
</comment>
<comment type="caution">
    <text evidence="6">The sequence shown here is derived from an EMBL/GenBank/DDBJ whole genome shotgun (WGS) entry which is preliminary data.</text>
</comment>
<dbReference type="AlphaFoldDB" id="A0A0R2NQ65"/>
<evidence type="ECO:0000313" key="6">
    <source>
        <dbReference type="EMBL" id="KRO26173.1"/>
    </source>
</evidence>
<dbReference type="GO" id="GO:0016887">
    <property type="term" value="F:ATP hydrolysis activity"/>
    <property type="evidence" value="ECO:0007669"/>
    <property type="project" value="InterPro"/>
</dbReference>
<dbReference type="InterPro" id="IPR003439">
    <property type="entry name" value="ABC_transporter-like_ATP-bd"/>
</dbReference>
<dbReference type="InterPro" id="IPR027417">
    <property type="entry name" value="P-loop_NTPase"/>
</dbReference>
<dbReference type="Pfam" id="PF00005">
    <property type="entry name" value="ABC_tran"/>
    <property type="match status" value="1"/>
</dbReference>
<dbReference type="Pfam" id="PF13732">
    <property type="entry name" value="DrrA1-3_C"/>
    <property type="match status" value="1"/>
</dbReference>
<evidence type="ECO:0000313" key="7">
    <source>
        <dbReference type="Proteomes" id="UP000051249"/>
    </source>
</evidence>
<dbReference type="InterPro" id="IPR050763">
    <property type="entry name" value="ABC_transporter_ATP-binding"/>
</dbReference>